<evidence type="ECO:0000313" key="1">
    <source>
        <dbReference type="EnsemblMetazoa" id="OVOC3916.1"/>
    </source>
</evidence>
<reference evidence="1" key="2">
    <citation type="submission" date="2022-06" db="UniProtKB">
        <authorList>
            <consortium name="EnsemblMetazoa"/>
        </authorList>
    </citation>
    <scope>IDENTIFICATION</scope>
</reference>
<keyword evidence="2" id="KW-1185">Reference proteome</keyword>
<evidence type="ECO:0000313" key="2">
    <source>
        <dbReference type="Proteomes" id="UP000024404"/>
    </source>
</evidence>
<sequence length="75" mass="8760">MGTAENEKFMNLEEIYEKKGIKSRLLSDQGYHISSSSDIFNYYRIRTILTKGKIVSRYQLALSYSILLKGIYPFK</sequence>
<dbReference type="AlphaFoldDB" id="A0A8R1TS33"/>
<name>A0A8R1TS33_ONCVO</name>
<dbReference type="Proteomes" id="UP000024404">
    <property type="component" value="Unassembled WGS sequence"/>
</dbReference>
<dbReference type="EMBL" id="CMVM020000122">
    <property type="status" value="NOT_ANNOTATED_CDS"/>
    <property type="molecule type" value="Genomic_DNA"/>
</dbReference>
<dbReference type="EnsemblMetazoa" id="OVOC3916.1">
    <property type="protein sequence ID" value="OVOC3916.1"/>
    <property type="gene ID" value="WBGene00240725"/>
</dbReference>
<protein>
    <submittedName>
        <fullName evidence="1">Uncharacterized protein</fullName>
    </submittedName>
</protein>
<proteinExistence type="predicted"/>
<organism evidence="1 2">
    <name type="scientific">Onchocerca volvulus</name>
    <dbReference type="NCBI Taxonomy" id="6282"/>
    <lineage>
        <taxon>Eukaryota</taxon>
        <taxon>Metazoa</taxon>
        <taxon>Ecdysozoa</taxon>
        <taxon>Nematoda</taxon>
        <taxon>Chromadorea</taxon>
        <taxon>Rhabditida</taxon>
        <taxon>Spirurina</taxon>
        <taxon>Spiruromorpha</taxon>
        <taxon>Filarioidea</taxon>
        <taxon>Onchocercidae</taxon>
        <taxon>Onchocerca</taxon>
    </lineage>
</organism>
<reference evidence="2" key="1">
    <citation type="submission" date="2013-10" db="EMBL/GenBank/DDBJ databases">
        <title>Genome sequencing of Onchocerca volvulus.</title>
        <authorList>
            <person name="Cotton J."/>
            <person name="Tsai J."/>
            <person name="Stanley E."/>
            <person name="Tracey A."/>
            <person name="Holroyd N."/>
            <person name="Lustigman S."/>
            <person name="Berriman M."/>
        </authorList>
    </citation>
    <scope>NUCLEOTIDE SEQUENCE</scope>
</reference>
<accession>A0A8R1TS33</accession>